<name>A0A8H4R1C4_9AGAR</name>
<dbReference type="InterPro" id="IPR036396">
    <property type="entry name" value="Cyt_P450_sf"/>
</dbReference>
<dbReference type="Pfam" id="PF00067">
    <property type="entry name" value="p450"/>
    <property type="match status" value="1"/>
</dbReference>
<dbReference type="Gene3D" id="1.10.630.10">
    <property type="entry name" value="Cytochrome P450"/>
    <property type="match status" value="1"/>
</dbReference>
<dbReference type="InterPro" id="IPR050364">
    <property type="entry name" value="Cytochrome_P450_fung"/>
</dbReference>
<evidence type="ECO:0000313" key="12">
    <source>
        <dbReference type="Proteomes" id="UP000521872"/>
    </source>
</evidence>
<dbReference type="AlphaFoldDB" id="A0A8H4R1C4"/>
<keyword evidence="7 9" id="KW-0408">Iron</keyword>
<evidence type="ECO:0000256" key="4">
    <source>
        <dbReference type="ARBA" id="ARBA00022617"/>
    </source>
</evidence>
<evidence type="ECO:0000256" key="7">
    <source>
        <dbReference type="ARBA" id="ARBA00023004"/>
    </source>
</evidence>
<gene>
    <name evidence="11" type="ORF">D9613_001191</name>
</gene>
<evidence type="ECO:0000256" key="3">
    <source>
        <dbReference type="ARBA" id="ARBA00010617"/>
    </source>
</evidence>
<comment type="caution">
    <text evidence="11">The sequence shown here is derived from an EMBL/GenBank/DDBJ whole genome shotgun (WGS) entry which is preliminary data.</text>
</comment>
<keyword evidence="12" id="KW-1185">Reference proteome</keyword>
<evidence type="ECO:0000256" key="10">
    <source>
        <dbReference type="SAM" id="SignalP"/>
    </source>
</evidence>
<accession>A0A8H4R1C4</accession>
<feature type="signal peptide" evidence="10">
    <location>
        <begin position="1"/>
        <end position="21"/>
    </location>
</feature>
<keyword evidence="10" id="KW-0732">Signal</keyword>
<evidence type="ECO:0000256" key="9">
    <source>
        <dbReference type="PIRSR" id="PIRSR602401-1"/>
    </source>
</evidence>
<evidence type="ECO:0000256" key="1">
    <source>
        <dbReference type="ARBA" id="ARBA00001971"/>
    </source>
</evidence>
<dbReference type="InterPro" id="IPR001128">
    <property type="entry name" value="Cyt_P450"/>
</dbReference>
<comment type="cofactor">
    <cofactor evidence="1 9">
        <name>heme</name>
        <dbReference type="ChEBI" id="CHEBI:30413"/>
    </cofactor>
</comment>
<dbReference type="InterPro" id="IPR002401">
    <property type="entry name" value="Cyt_P450_E_grp-I"/>
</dbReference>
<dbReference type="PRINTS" id="PR00463">
    <property type="entry name" value="EP450I"/>
</dbReference>
<keyword evidence="4 9" id="KW-0349">Heme</keyword>
<evidence type="ECO:0008006" key="13">
    <source>
        <dbReference type="Google" id="ProtNLM"/>
    </source>
</evidence>
<dbReference type="GO" id="GO:0020037">
    <property type="term" value="F:heme binding"/>
    <property type="evidence" value="ECO:0007669"/>
    <property type="project" value="InterPro"/>
</dbReference>
<dbReference type="PANTHER" id="PTHR46300:SF7">
    <property type="entry name" value="P450, PUTATIVE (EUROFUNG)-RELATED"/>
    <property type="match status" value="1"/>
</dbReference>
<evidence type="ECO:0000256" key="2">
    <source>
        <dbReference type="ARBA" id="ARBA00005179"/>
    </source>
</evidence>
<dbReference type="EMBL" id="JAACJL010000015">
    <property type="protein sequence ID" value="KAF4621053.1"/>
    <property type="molecule type" value="Genomic_DNA"/>
</dbReference>
<evidence type="ECO:0000256" key="6">
    <source>
        <dbReference type="ARBA" id="ARBA00023002"/>
    </source>
</evidence>
<dbReference type="SUPFAM" id="SSF48264">
    <property type="entry name" value="Cytochrome P450"/>
    <property type="match status" value="1"/>
</dbReference>
<dbReference type="CDD" id="cd11065">
    <property type="entry name" value="CYP64-like"/>
    <property type="match status" value="1"/>
</dbReference>
<evidence type="ECO:0000256" key="5">
    <source>
        <dbReference type="ARBA" id="ARBA00022723"/>
    </source>
</evidence>
<evidence type="ECO:0000256" key="8">
    <source>
        <dbReference type="ARBA" id="ARBA00023033"/>
    </source>
</evidence>
<organism evidence="11 12">
    <name type="scientific">Agrocybe pediades</name>
    <dbReference type="NCBI Taxonomy" id="84607"/>
    <lineage>
        <taxon>Eukaryota</taxon>
        <taxon>Fungi</taxon>
        <taxon>Dikarya</taxon>
        <taxon>Basidiomycota</taxon>
        <taxon>Agaricomycotina</taxon>
        <taxon>Agaricomycetes</taxon>
        <taxon>Agaricomycetidae</taxon>
        <taxon>Agaricales</taxon>
        <taxon>Agaricineae</taxon>
        <taxon>Strophariaceae</taxon>
        <taxon>Agrocybe</taxon>
    </lineage>
</organism>
<feature type="binding site" description="axial binding residue" evidence="9">
    <location>
        <position position="439"/>
    </location>
    <ligand>
        <name>heme</name>
        <dbReference type="ChEBI" id="CHEBI:30413"/>
    </ligand>
    <ligandPart>
        <name>Fe</name>
        <dbReference type="ChEBI" id="CHEBI:18248"/>
    </ligandPart>
</feature>
<dbReference type="PANTHER" id="PTHR46300">
    <property type="entry name" value="P450, PUTATIVE (EUROFUNG)-RELATED-RELATED"/>
    <property type="match status" value="1"/>
</dbReference>
<proteinExistence type="inferred from homology"/>
<reference evidence="11 12" key="1">
    <citation type="submission" date="2019-12" db="EMBL/GenBank/DDBJ databases">
        <authorList>
            <person name="Floudas D."/>
            <person name="Bentzer J."/>
            <person name="Ahren D."/>
            <person name="Johansson T."/>
            <person name="Persson P."/>
            <person name="Tunlid A."/>
        </authorList>
    </citation>
    <scope>NUCLEOTIDE SEQUENCE [LARGE SCALE GENOMIC DNA]</scope>
    <source>
        <strain evidence="11 12">CBS 102.39</strain>
    </source>
</reference>
<sequence length="512" mass="58089">MPLAISYALLIPLLLWGAIIALRRVVKNSHPPYPPGPKPKFLIGNALDIPVEGASEIYMEWGRKYNSGILHVEALGNHIIILNTVEDADELLEKRANNYSDRPVIPIAKMMGWHTQMPLLGYNDEWRFHRKICQQNFRQGAMSQYFPVQKRKVHEMLQGLLKTPEEFDEHNHMLSISLALSSMYGYDPISWKDPCVQAAEKAATLAGSLLAPGGSFVNIFPALGKIPAWVPGAISVRLAGEVRRYTEEMKRIPMEYAKRKFADETAVPSLVADMLERKFTEGISDEEENAIENIAHTVYTAASDTTIGATKTFFYYMAKHPEVQTKAQAEIDRVVGSKRLPDFSDRERMPYLEAMYREVLRIAPPIPMCVPHAVSEDDYYKGYFIPKGAVVLANIWGMTHDENRYPNPYTFNPERFLDATGALNDDHRVLAYGFGRRICVGKYVGSSTLWLMMVSVLACFEIERSKDSHGNYVDMNDEYEDFGIVRHKKKIACTFKVRSEEAKKLISTTYEA</sequence>
<protein>
    <recommendedName>
        <fullName evidence="13">Cytochrome P450</fullName>
    </recommendedName>
</protein>
<dbReference type="Proteomes" id="UP000521872">
    <property type="component" value="Unassembled WGS sequence"/>
</dbReference>
<evidence type="ECO:0000313" key="11">
    <source>
        <dbReference type="EMBL" id="KAF4621053.1"/>
    </source>
</evidence>
<comment type="similarity">
    <text evidence="3">Belongs to the cytochrome P450 family.</text>
</comment>
<keyword evidence="8" id="KW-0503">Monooxygenase</keyword>
<dbReference type="GO" id="GO:0005506">
    <property type="term" value="F:iron ion binding"/>
    <property type="evidence" value="ECO:0007669"/>
    <property type="project" value="InterPro"/>
</dbReference>
<dbReference type="GO" id="GO:0016705">
    <property type="term" value="F:oxidoreductase activity, acting on paired donors, with incorporation or reduction of molecular oxygen"/>
    <property type="evidence" value="ECO:0007669"/>
    <property type="project" value="InterPro"/>
</dbReference>
<keyword evidence="6" id="KW-0560">Oxidoreductase</keyword>
<feature type="chain" id="PRO_5034104512" description="Cytochrome P450" evidence="10">
    <location>
        <begin position="22"/>
        <end position="512"/>
    </location>
</feature>
<keyword evidence="5 9" id="KW-0479">Metal-binding</keyword>
<dbReference type="GO" id="GO:0004497">
    <property type="term" value="F:monooxygenase activity"/>
    <property type="evidence" value="ECO:0007669"/>
    <property type="project" value="UniProtKB-KW"/>
</dbReference>
<comment type="pathway">
    <text evidence="2">Secondary metabolite biosynthesis.</text>
</comment>